<name>A0A2C9D5Z0_9HYPH</name>
<dbReference type="InterPro" id="IPR050879">
    <property type="entry name" value="Acyltransferase_3"/>
</dbReference>
<dbReference type="GO" id="GO:0000271">
    <property type="term" value="P:polysaccharide biosynthetic process"/>
    <property type="evidence" value="ECO:0007669"/>
    <property type="project" value="TreeGrafter"/>
</dbReference>
<dbReference type="PANTHER" id="PTHR23028:SF131">
    <property type="entry name" value="BLR2367 PROTEIN"/>
    <property type="match status" value="1"/>
</dbReference>
<dbReference type="RefSeq" id="WP_099556195.1">
    <property type="nucleotide sequence ID" value="NZ_LT960614.1"/>
</dbReference>
<feature type="transmembrane region" description="Helical" evidence="1">
    <location>
        <begin position="74"/>
        <end position="97"/>
    </location>
</feature>
<dbReference type="PANTHER" id="PTHR23028">
    <property type="entry name" value="ACETYLTRANSFERASE"/>
    <property type="match status" value="1"/>
</dbReference>
<dbReference type="Pfam" id="PF01757">
    <property type="entry name" value="Acyl_transf_3"/>
    <property type="match status" value="1"/>
</dbReference>
<evidence type="ECO:0000313" key="4">
    <source>
        <dbReference type="Proteomes" id="UP000223606"/>
    </source>
</evidence>
<dbReference type="AlphaFoldDB" id="A0A2C9D5Z0"/>
<feature type="transmembrane region" description="Helical" evidence="1">
    <location>
        <begin position="43"/>
        <end position="62"/>
    </location>
</feature>
<feature type="transmembrane region" description="Helical" evidence="1">
    <location>
        <begin position="281"/>
        <end position="300"/>
    </location>
</feature>
<protein>
    <submittedName>
        <fullName evidence="3">Glucans biosynthesis protein</fullName>
    </submittedName>
</protein>
<dbReference type="KEGG" id="hdi:HDIA_2186"/>
<feature type="transmembrane region" description="Helical" evidence="1">
    <location>
        <begin position="174"/>
        <end position="192"/>
    </location>
</feature>
<feature type="transmembrane region" description="Helical" evidence="1">
    <location>
        <begin position="252"/>
        <end position="269"/>
    </location>
</feature>
<accession>A0A2C9D5Z0</accession>
<feature type="transmembrane region" description="Helical" evidence="1">
    <location>
        <begin position="342"/>
        <end position="362"/>
    </location>
</feature>
<feature type="transmembrane region" description="Helical" evidence="1">
    <location>
        <begin position="118"/>
        <end position="135"/>
    </location>
</feature>
<dbReference type="GO" id="GO:0016747">
    <property type="term" value="F:acyltransferase activity, transferring groups other than amino-acyl groups"/>
    <property type="evidence" value="ECO:0007669"/>
    <property type="project" value="InterPro"/>
</dbReference>
<keyword evidence="1" id="KW-0812">Transmembrane</keyword>
<evidence type="ECO:0000313" key="3">
    <source>
        <dbReference type="EMBL" id="SON55727.1"/>
    </source>
</evidence>
<reference evidence="4" key="1">
    <citation type="submission" date="2017-09" db="EMBL/GenBank/DDBJ databases">
        <title>Genome sequence of Nannocystis excedens DSM 71.</title>
        <authorList>
            <person name="Blom J."/>
        </authorList>
    </citation>
    <scope>NUCLEOTIDE SEQUENCE [LARGE SCALE GENOMIC DNA]</scope>
    <source>
        <strain evidence="4">type strain: E19</strain>
    </source>
</reference>
<evidence type="ECO:0000256" key="1">
    <source>
        <dbReference type="SAM" id="Phobius"/>
    </source>
</evidence>
<dbReference type="EMBL" id="LT960614">
    <property type="protein sequence ID" value="SON55727.1"/>
    <property type="molecule type" value="Genomic_DNA"/>
</dbReference>
<feature type="domain" description="Acyltransferase 3" evidence="2">
    <location>
        <begin position="45"/>
        <end position="353"/>
    </location>
</feature>
<feature type="transmembrane region" description="Helical" evidence="1">
    <location>
        <begin position="199"/>
        <end position="216"/>
    </location>
</feature>
<keyword evidence="1" id="KW-1133">Transmembrane helix</keyword>
<proteinExistence type="predicted"/>
<keyword evidence="4" id="KW-1185">Reference proteome</keyword>
<feature type="transmembrane region" description="Helical" evidence="1">
    <location>
        <begin position="222"/>
        <end position="243"/>
    </location>
</feature>
<dbReference type="InterPro" id="IPR002656">
    <property type="entry name" value="Acyl_transf_3_dom"/>
</dbReference>
<evidence type="ECO:0000259" key="2">
    <source>
        <dbReference type="Pfam" id="PF01757"/>
    </source>
</evidence>
<dbReference type="GO" id="GO:0016020">
    <property type="term" value="C:membrane"/>
    <property type="evidence" value="ECO:0007669"/>
    <property type="project" value="TreeGrafter"/>
</dbReference>
<feature type="transmembrane region" description="Helical" evidence="1">
    <location>
        <begin position="307"/>
        <end position="330"/>
    </location>
</feature>
<keyword evidence="1" id="KW-0472">Membrane</keyword>
<dbReference type="Proteomes" id="UP000223606">
    <property type="component" value="Chromosome 1"/>
</dbReference>
<organism evidence="3 4">
    <name type="scientific">Hartmannibacter diazotrophicus</name>
    <dbReference type="NCBI Taxonomy" id="1482074"/>
    <lineage>
        <taxon>Bacteria</taxon>
        <taxon>Pseudomonadati</taxon>
        <taxon>Pseudomonadota</taxon>
        <taxon>Alphaproteobacteria</taxon>
        <taxon>Hyphomicrobiales</taxon>
        <taxon>Pleomorphomonadaceae</taxon>
        <taxon>Hartmannibacter</taxon>
    </lineage>
</organism>
<gene>
    <name evidence="3" type="ORF">HDIA_2186</name>
</gene>
<sequence length="390" mass="42921">MADQESLFLNRPDFARWGWRLGRRDARQSPAAAAVETNTSRQLVSIQILRAFAALMVVIFHVTDNAFSQSLGTVPVFMIGNAGVDIFFVISGFVMYLSTRSPTITPARFWEARIVRIVPLYYLATLTFLAVVLLLDRLPADFSAFEIVLSGLFIPFRNSLNGQEVPLLGVGWTLNYEAMFYLVVGLAIAIAPLQRKMQIVFIASVLCVLVVGRFLFEPTGAVGIRMTSPILLEFLSGMMLGVIESRRPRRQIVLGAAMIAAGVALMVFLDSRAGTMPRTIGYGLPAVLIVQGFILCEGLMRHRSLRLLRWFGDASYSIYLVHGIVIYAIVSPFSAYLPRSEASCVVLFVLACGAGLLCYEYVEQPLLRASKSVLSSVRRKYAAAKGAIDG</sequence>